<evidence type="ECO:0000313" key="2">
    <source>
        <dbReference type="Proteomes" id="UP001177021"/>
    </source>
</evidence>
<gene>
    <name evidence="1" type="ORF">MILVUS5_LOCUS22843</name>
</gene>
<sequence length="72" mass="8180">MTGIIKFVYLIILFTSLFISVNAGVFAGWTNYCREQAECDNYFCGAPFVPKCLYNKCKCRLSWWDAPPAGPE</sequence>
<name>A0ACB0KHD7_TRIPR</name>
<accession>A0ACB0KHD7</accession>
<evidence type="ECO:0000313" key="1">
    <source>
        <dbReference type="EMBL" id="CAJ2656008.1"/>
    </source>
</evidence>
<organism evidence="1 2">
    <name type="scientific">Trifolium pratense</name>
    <name type="common">Red clover</name>
    <dbReference type="NCBI Taxonomy" id="57577"/>
    <lineage>
        <taxon>Eukaryota</taxon>
        <taxon>Viridiplantae</taxon>
        <taxon>Streptophyta</taxon>
        <taxon>Embryophyta</taxon>
        <taxon>Tracheophyta</taxon>
        <taxon>Spermatophyta</taxon>
        <taxon>Magnoliopsida</taxon>
        <taxon>eudicotyledons</taxon>
        <taxon>Gunneridae</taxon>
        <taxon>Pentapetalae</taxon>
        <taxon>rosids</taxon>
        <taxon>fabids</taxon>
        <taxon>Fabales</taxon>
        <taxon>Fabaceae</taxon>
        <taxon>Papilionoideae</taxon>
        <taxon>50 kb inversion clade</taxon>
        <taxon>NPAAA clade</taxon>
        <taxon>Hologalegina</taxon>
        <taxon>IRL clade</taxon>
        <taxon>Trifolieae</taxon>
        <taxon>Trifolium</taxon>
    </lineage>
</organism>
<dbReference type="Proteomes" id="UP001177021">
    <property type="component" value="Unassembled WGS sequence"/>
</dbReference>
<comment type="caution">
    <text evidence="1">The sequence shown here is derived from an EMBL/GenBank/DDBJ whole genome shotgun (WGS) entry which is preliminary data.</text>
</comment>
<dbReference type="EMBL" id="CASHSV030000206">
    <property type="protein sequence ID" value="CAJ2656008.1"/>
    <property type="molecule type" value="Genomic_DNA"/>
</dbReference>
<protein>
    <submittedName>
        <fullName evidence="1">Uncharacterized protein</fullName>
    </submittedName>
</protein>
<reference evidence="1" key="1">
    <citation type="submission" date="2023-10" db="EMBL/GenBank/DDBJ databases">
        <authorList>
            <person name="Rodriguez Cubillos JULIANA M."/>
            <person name="De Vega J."/>
        </authorList>
    </citation>
    <scope>NUCLEOTIDE SEQUENCE</scope>
</reference>
<keyword evidence="2" id="KW-1185">Reference proteome</keyword>
<proteinExistence type="predicted"/>